<dbReference type="InterPro" id="IPR036322">
    <property type="entry name" value="WD40_repeat_dom_sf"/>
</dbReference>
<evidence type="ECO:0000256" key="3">
    <source>
        <dbReference type="ARBA" id="ARBA00007070"/>
    </source>
</evidence>
<feature type="repeat" description="CHCR" evidence="12">
    <location>
        <begin position="399"/>
        <end position="546"/>
    </location>
</feature>
<dbReference type="Proteomes" id="UP000095284">
    <property type="component" value="Unplaced"/>
</dbReference>
<evidence type="ECO:0000256" key="2">
    <source>
        <dbReference type="ARBA" id="ARBA00004492"/>
    </source>
</evidence>
<dbReference type="InterPro" id="IPR013083">
    <property type="entry name" value="Znf_RING/FYVE/PHD"/>
</dbReference>
<evidence type="ECO:0000256" key="6">
    <source>
        <dbReference type="ARBA" id="ARBA00022771"/>
    </source>
</evidence>
<dbReference type="EMBL" id="CAJFCV020000004">
    <property type="protein sequence ID" value="CAG9117203.1"/>
    <property type="molecule type" value="Genomic_DNA"/>
</dbReference>
<evidence type="ECO:0000256" key="5">
    <source>
        <dbReference type="ARBA" id="ARBA00022723"/>
    </source>
</evidence>
<dbReference type="SMART" id="SM00184">
    <property type="entry name" value="RING"/>
    <property type="match status" value="1"/>
</dbReference>
<dbReference type="Gene3D" id="3.30.40.10">
    <property type="entry name" value="Zinc/RING finger domain, C3HC4 (zinc finger)"/>
    <property type="match status" value="1"/>
</dbReference>
<accession>A0A1I7S4K6</accession>
<dbReference type="InterPro" id="IPR057308">
    <property type="entry name" value="CHCR_PEP5_VPS11"/>
</dbReference>
<dbReference type="PROSITE" id="PS50089">
    <property type="entry name" value="ZF_RING_2"/>
    <property type="match status" value="1"/>
</dbReference>
<dbReference type="SUPFAM" id="SSF50978">
    <property type="entry name" value="WD40 repeat-like"/>
    <property type="match status" value="1"/>
</dbReference>
<evidence type="ECO:0000313" key="15">
    <source>
        <dbReference type="EMBL" id="CAD5227197.1"/>
    </source>
</evidence>
<keyword evidence="8" id="KW-0653">Protein transport</keyword>
<evidence type="ECO:0000256" key="13">
    <source>
        <dbReference type="SAM" id="Coils"/>
    </source>
</evidence>
<dbReference type="AlphaFoldDB" id="A0A1I7S4K6"/>
<dbReference type="InterPro" id="IPR001841">
    <property type="entry name" value="Znf_RING"/>
</dbReference>
<dbReference type="GO" id="GO:0030897">
    <property type="term" value="C:HOPS complex"/>
    <property type="evidence" value="ECO:0007669"/>
    <property type="project" value="TreeGrafter"/>
</dbReference>
<evidence type="ECO:0000256" key="9">
    <source>
        <dbReference type="ARBA" id="ARBA00023136"/>
    </source>
</evidence>
<dbReference type="InterPro" id="IPR057307">
    <property type="entry name" value="PEP5_VPS11_N"/>
</dbReference>
<keyword evidence="6 11" id="KW-0863">Zinc-finger</keyword>
<evidence type="ECO:0000256" key="8">
    <source>
        <dbReference type="ARBA" id="ARBA00022927"/>
    </source>
</evidence>
<comment type="similarity">
    <text evidence="3">Belongs to the VPS11 family.</text>
</comment>
<dbReference type="GO" id="GO:0007033">
    <property type="term" value="P:vacuole organization"/>
    <property type="evidence" value="ECO:0007669"/>
    <property type="project" value="TreeGrafter"/>
</dbReference>
<evidence type="ECO:0000256" key="7">
    <source>
        <dbReference type="ARBA" id="ARBA00022833"/>
    </source>
</evidence>
<keyword evidence="18" id="KW-1185">Reference proteome</keyword>
<keyword evidence="10" id="KW-0458">Lysosome</keyword>
<comment type="subcellular location">
    <subcellularLocation>
        <location evidence="2">Late endosome membrane</location>
        <topology evidence="2">Peripheral membrane protein</topology>
        <orientation evidence="2">Cytoplasmic side</orientation>
    </subcellularLocation>
    <subcellularLocation>
        <location evidence="1">Lysosome</location>
    </subcellularLocation>
</comment>
<dbReference type="PANTHER" id="PTHR23323:SF24">
    <property type="entry name" value="VACUOLAR PROTEIN SORTING-ASSOCIATED PROTEIN 11 HOMOLOG"/>
    <property type="match status" value="1"/>
</dbReference>
<dbReference type="GO" id="GO:0030674">
    <property type="term" value="F:protein-macromolecule adaptor activity"/>
    <property type="evidence" value="ECO:0007669"/>
    <property type="project" value="TreeGrafter"/>
</dbReference>
<dbReference type="OrthoDB" id="26184at2759"/>
<dbReference type="GO" id="GO:0048284">
    <property type="term" value="P:organelle fusion"/>
    <property type="evidence" value="ECO:0007669"/>
    <property type="project" value="TreeGrafter"/>
</dbReference>
<evidence type="ECO:0000313" key="17">
    <source>
        <dbReference type="Proteomes" id="UP000095284"/>
    </source>
</evidence>
<feature type="domain" description="RING-type" evidence="14">
    <location>
        <begin position="788"/>
        <end position="826"/>
    </location>
</feature>
<dbReference type="WBParaSite" id="BXY_0793900.1">
    <property type="protein sequence ID" value="BXY_0793900.1"/>
    <property type="gene ID" value="BXY_0793900"/>
</dbReference>
<keyword evidence="7" id="KW-0862">Zinc</keyword>
<reference evidence="19" key="1">
    <citation type="submission" date="2016-11" db="UniProtKB">
        <authorList>
            <consortium name="WormBaseParasite"/>
        </authorList>
    </citation>
    <scope>IDENTIFICATION</scope>
</reference>
<dbReference type="GO" id="GO:0006886">
    <property type="term" value="P:intracellular protein transport"/>
    <property type="evidence" value="ECO:0007669"/>
    <property type="project" value="UniProtKB-UniRule"/>
</dbReference>
<organism evidence="17 19">
    <name type="scientific">Bursaphelenchus xylophilus</name>
    <name type="common">Pinewood nematode worm</name>
    <name type="synonym">Aphelenchoides xylophilus</name>
    <dbReference type="NCBI Taxonomy" id="6326"/>
    <lineage>
        <taxon>Eukaryota</taxon>
        <taxon>Metazoa</taxon>
        <taxon>Ecdysozoa</taxon>
        <taxon>Nematoda</taxon>
        <taxon>Chromadorea</taxon>
        <taxon>Rhabditida</taxon>
        <taxon>Tylenchina</taxon>
        <taxon>Tylenchomorpha</taxon>
        <taxon>Aphelenchoidea</taxon>
        <taxon>Aphelenchoididae</taxon>
        <taxon>Bursaphelenchus</taxon>
    </lineage>
</organism>
<dbReference type="GO" id="GO:0007032">
    <property type="term" value="P:endosome organization"/>
    <property type="evidence" value="ECO:0007669"/>
    <property type="project" value="TreeGrafter"/>
</dbReference>
<dbReference type="CDD" id="cd16688">
    <property type="entry name" value="RING-H2_Vps11"/>
    <property type="match status" value="1"/>
</dbReference>
<dbReference type="InterPro" id="IPR000547">
    <property type="entry name" value="Clathrin_H-chain/VPS_repeat"/>
</dbReference>
<evidence type="ECO:0000256" key="1">
    <source>
        <dbReference type="ARBA" id="ARBA00004371"/>
    </source>
</evidence>
<name>A0A1I7S4K6_BURXY</name>
<sequence length="874" mass="98963">MTMDLGWRRFNFFEKEDVPDPIDPSQPFSAFKGLNLSFREVGDGFALLGNTDGMIFRVERELQLQVWKAYQKSLNGFAYQKGYLATVGADDDTSGYIVKLWNMNSWSENEPHCLIQSKLALGKSKISVPPICIALASSVDLICVGTKDSTILFYHGDLINDKKFIWKNLDNSAASGDLIGLAVDSRPNIHIIFVIKTVTVTSFLLENGAVVRKVNHDAKGCEKDCFYFNNSDNSLILANRDMVYFYDASNVLEPGNEKGQCYALARGLDKVQIVKHNHYVVLLTQKPAVIKSSENATMCVLNIYDVEFKYLAFHYPIPTDCQIFILDDVIFLLLSDGRLMKIIEKPLIEKLESLKKKNLFDVAIGLASRHKYHDLANIYVKYGDYLYAKGDFENSCKQYMETLDVIEPSYVIKKFVDGSRIPQLCAYLEHLHKKKVANGQHSILLLSALIKSNNQEKILEFVENSPKINEFDYPTAIQILREAKLSDIALKLAKIQGELELYLDILITDFAEFPKAIKFIGQCNVDDKMTFLTNYGTILFKEDRKAVTEMIKQVVLEKPDVSKALIRTVLEDGECLEEIFKNPTGSGVLSPQDSATSVALLEHLISKMTDKEKKDPKKLDQLYDLIRPDVVTDAIQLGRQYNVPALVIHVYRKTKKTEDLLRYLLQEGDLENVIEMCDERLLKDMWIELITHVARKKDLNPEDLIKLLDKAKSANFVHPLVVLEILARNDNLKIADILDYIVNWLETQNKFIDEHEKLIEKNEAEIEEMDKKADSLEHGVQIFQISKCSACDAPLAVPAVHFVCNHSFHRHCFESFSDGQEECPVCASAESQVVPTKRGSNGISHLTFLQELQNSDDAISLIASYIAKGAFEAS</sequence>
<evidence type="ECO:0000256" key="11">
    <source>
        <dbReference type="PROSITE-ProRule" id="PRU00175"/>
    </source>
</evidence>
<evidence type="ECO:0000256" key="4">
    <source>
        <dbReference type="ARBA" id="ARBA00022448"/>
    </source>
</evidence>
<dbReference type="GO" id="GO:0006904">
    <property type="term" value="P:vesicle docking involved in exocytosis"/>
    <property type="evidence" value="ECO:0007669"/>
    <property type="project" value="TreeGrafter"/>
</dbReference>
<dbReference type="GO" id="GO:0031902">
    <property type="term" value="C:late endosome membrane"/>
    <property type="evidence" value="ECO:0007669"/>
    <property type="project" value="UniProtKB-SubCell"/>
</dbReference>
<feature type="coiled-coil region" evidence="13">
    <location>
        <begin position="752"/>
        <end position="779"/>
    </location>
</feature>
<evidence type="ECO:0000313" key="19">
    <source>
        <dbReference type="WBParaSite" id="BXY_0793900.1"/>
    </source>
</evidence>
<dbReference type="Proteomes" id="UP000659654">
    <property type="component" value="Unassembled WGS sequence"/>
</dbReference>
<dbReference type="eggNOG" id="KOG2114">
    <property type="taxonomic scope" value="Eukaryota"/>
</dbReference>
<evidence type="ECO:0000313" key="16">
    <source>
        <dbReference type="EMBL" id="CAG9117203.1"/>
    </source>
</evidence>
<dbReference type="PANTHER" id="PTHR23323">
    <property type="entry name" value="VACUOLAR PROTEIN SORTING-ASSOCIATED PROTEIN"/>
    <property type="match status" value="1"/>
</dbReference>
<gene>
    <name evidence="15" type="ORF">BXYJ_LOCUS9742</name>
</gene>
<dbReference type="PROSITE" id="PS50236">
    <property type="entry name" value="CHCR"/>
    <property type="match status" value="1"/>
</dbReference>
<keyword evidence="13" id="KW-0175">Coiled coil</keyword>
<dbReference type="GO" id="GO:0005764">
    <property type="term" value="C:lysosome"/>
    <property type="evidence" value="ECO:0007669"/>
    <property type="project" value="UniProtKB-SubCell"/>
</dbReference>
<dbReference type="Pfam" id="PF23341">
    <property type="entry name" value="PEP5_VPS11_N"/>
    <property type="match status" value="1"/>
</dbReference>
<dbReference type="GO" id="GO:0008270">
    <property type="term" value="F:zinc ion binding"/>
    <property type="evidence" value="ECO:0007669"/>
    <property type="project" value="UniProtKB-KW"/>
</dbReference>
<keyword evidence="5" id="KW-0479">Metal-binding</keyword>
<evidence type="ECO:0000256" key="10">
    <source>
        <dbReference type="ARBA" id="ARBA00023228"/>
    </source>
</evidence>
<dbReference type="Pfam" id="PF23356">
    <property type="entry name" value="TPR_PEP5_VPS11"/>
    <property type="match status" value="1"/>
</dbReference>
<keyword evidence="4" id="KW-0813">Transport</keyword>
<dbReference type="Proteomes" id="UP000582659">
    <property type="component" value="Unassembled WGS sequence"/>
</dbReference>
<evidence type="ECO:0000313" key="18">
    <source>
        <dbReference type="Proteomes" id="UP000659654"/>
    </source>
</evidence>
<proteinExistence type="inferred from homology"/>
<dbReference type="EMBL" id="CAJFDI010000004">
    <property type="protein sequence ID" value="CAD5227197.1"/>
    <property type="molecule type" value="Genomic_DNA"/>
</dbReference>
<evidence type="ECO:0000259" key="14">
    <source>
        <dbReference type="PROSITE" id="PS50089"/>
    </source>
</evidence>
<protein>
    <submittedName>
        <fullName evidence="15">(pine wood nematode) hypothetical protein</fullName>
    </submittedName>
    <submittedName>
        <fullName evidence="19">RING-type domain-containing protein</fullName>
    </submittedName>
</protein>
<reference evidence="16" key="2">
    <citation type="submission" date="2020-08" db="EMBL/GenBank/DDBJ databases">
        <authorList>
            <person name="Kikuchi T."/>
        </authorList>
    </citation>
    <scope>NUCLEOTIDE SEQUENCE</scope>
    <source>
        <strain evidence="15">Ka4C1</strain>
    </source>
</reference>
<evidence type="ECO:0000256" key="12">
    <source>
        <dbReference type="PROSITE-ProRule" id="PRU01006"/>
    </source>
</evidence>
<keyword evidence="9" id="KW-0472">Membrane</keyword>
<dbReference type="SUPFAM" id="SSF57850">
    <property type="entry name" value="RING/U-box"/>
    <property type="match status" value="1"/>
</dbReference>